<dbReference type="InterPro" id="IPR035994">
    <property type="entry name" value="Nucleoside_phosphorylase_sf"/>
</dbReference>
<accession>A0A9N8P9D5</accession>
<dbReference type="PANTHER" id="PTHR46082:SF11">
    <property type="entry name" value="AAA+ ATPASE DOMAIN-CONTAINING PROTEIN-RELATED"/>
    <property type="match status" value="1"/>
</dbReference>
<sequence>MLDEKHAPPTNFVPSHADNNVYSYGRMGEHNLVIASLPPGVHGTTSAATTVSQMLSSFPNVRI</sequence>
<dbReference type="InterPro" id="IPR053137">
    <property type="entry name" value="NLR-like"/>
</dbReference>
<dbReference type="Proteomes" id="UP000716446">
    <property type="component" value="Unassembled WGS sequence"/>
</dbReference>
<gene>
    <name evidence="1" type="ORF">AWRI4619_LOCUS4184</name>
</gene>
<evidence type="ECO:0000313" key="1">
    <source>
        <dbReference type="EMBL" id="CAD0086565.1"/>
    </source>
</evidence>
<dbReference type="GO" id="GO:0009116">
    <property type="term" value="P:nucleoside metabolic process"/>
    <property type="evidence" value="ECO:0007669"/>
    <property type="project" value="InterPro"/>
</dbReference>
<dbReference type="EMBL" id="CAIJEN010000005">
    <property type="protein sequence ID" value="CAD0086565.1"/>
    <property type="molecule type" value="Genomic_DNA"/>
</dbReference>
<protein>
    <submittedName>
        <fullName evidence="1">Uncharacterized protein</fullName>
    </submittedName>
</protein>
<comment type="caution">
    <text evidence="1">The sequence shown here is derived from an EMBL/GenBank/DDBJ whole genome shotgun (WGS) entry which is preliminary data.</text>
</comment>
<dbReference type="AlphaFoldDB" id="A0A9N8P9D5"/>
<dbReference type="PANTHER" id="PTHR46082">
    <property type="entry name" value="ATP/GTP-BINDING PROTEIN-RELATED"/>
    <property type="match status" value="1"/>
</dbReference>
<reference evidence="1" key="1">
    <citation type="submission" date="2020-06" db="EMBL/GenBank/DDBJ databases">
        <authorList>
            <person name="Onetto C."/>
        </authorList>
    </citation>
    <scope>NUCLEOTIDE SEQUENCE</scope>
</reference>
<name>A0A9N8P9D5_9PEZI</name>
<dbReference type="GO" id="GO:0003824">
    <property type="term" value="F:catalytic activity"/>
    <property type="evidence" value="ECO:0007669"/>
    <property type="project" value="InterPro"/>
</dbReference>
<evidence type="ECO:0000313" key="2">
    <source>
        <dbReference type="Proteomes" id="UP000716446"/>
    </source>
</evidence>
<dbReference type="Gene3D" id="3.40.50.1580">
    <property type="entry name" value="Nucleoside phosphorylase domain"/>
    <property type="match status" value="1"/>
</dbReference>
<keyword evidence="2" id="KW-1185">Reference proteome</keyword>
<organism evidence="1 2">
    <name type="scientific">Aureobasidium vineae</name>
    <dbReference type="NCBI Taxonomy" id="2773715"/>
    <lineage>
        <taxon>Eukaryota</taxon>
        <taxon>Fungi</taxon>
        <taxon>Dikarya</taxon>
        <taxon>Ascomycota</taxon>
        <taxon>Pezizomycotina</taxon>
        <taxon>Dothideomycetes</taxon>
        <taxon>Dothideomycetidae</taxon>
        <taxon>Dothideales</taxon>
        <taxon>Saccotheciaceae</taxon>
        <taxon>Aureobasidium</taxon>
    </lineage>
</organism>
<proteinExistence type="predicted"/>